<keyword evidence="1" id="KW-0547">Nucleotide-binding</keyword>
<evidence type="ECO:0000313" key="7">
    <source>
        <dbReference type="EMBL" id="QOY89104.1"/>
    </source>
</evidence>
<dbReference type="Pfam" id="PF00158">
    <property type="entry name" value="Sigma54_activat"/>
    <property type="match status" value="1"/>
</dbReference>
<dbReference type="InterPro" id="IPR027417">
    <property type="entry name" value="P-loop_NTPase"/>
</dbReference>
<gene>
    <name evidence="7" type="ORF">IRI77_03855</name>
</gene>
<dbReference type="PROSITE" id="PS00675">
    <property type="entry name" value="SIGMA54_INTERACT_1"/>
    <property type="match status" value="1"/>
</dbReference>
<dbReference type="PROSITE" id="PS50045">
    <property type="entry name" value="SIGMA54_INTERACT_4"/>
    <property type="match status" value="1"/>
</dbReference>
<evidence type="ECO:0000256" key="3">
    <source>
        <dbReference type="ARBA" id="ARBA00023015"/>
    </source>
</evidence>
<name>A0A7S7NSV6_PALFE</name>
<keyword evidence="4" id="KW-0238">DNA-binding</keyword>
<evidence type="ECO:0000256" key="4">
    <source>
        <dbReference type="ARBA" id="ARBA00023125"/>
    </source>
</evidence>
<dbReference type="Pfam" id="PF02954">
    <property type="entry name" value="HTH_8"/>
    <property type="match status" value="1"/>
</dbReference>
<dbReference type="InterPro" id="IPR002197">
    <property type="entry name" value="HTH_Fis"/>
</dbReference>
<dbReference type="Pfam" id="PF25601">
    <property type="entry name" value="AAA_lid_14"/>
    <property type="match status" value="1"/>
</dbReference>
<keyword evidence="3" id="KW-0805">Transcription regulation</keyword>
<dbReference type="RefSeq" id="WP_194450766.1">
    <property type="nucleotide sequence ID" value="NZ_CP063849.1"/>
</dbReference>
<sequence length="342" mass="37880">MRAIVASPRMLAALDLAERVARTSATVLVQGESGSGKELIARALHHLSLRASRPWVDISCGALPEHLIESELFGYERGAFSGADSAKPGLFELANTGTLFLDEIGELEPRMQVKLLRVLDGMPYYRLGGTKKITVDVRVLTATNVDLEVAVSEGRFRRDLYHRLSQMTLRVPPLRERPEDTQALALHFLSLHDPSVHMSAEALEALVYHSWPGNVRELRNVITRAAILARNGVILSSDLELPVRLQSIPPRTPVEIGSSSQAGAANHPAAHGAILDGLERETIMRVLDETHGHRQRAADLLGISRRTLSRKLRQYRLEEEPSEMLVNGHKWSHDRELPGKTA</sequence>
<dbReference type="GO" id="GO:0043565">
    <property type="term" value="F:sequence-specific DNA binding"/>
    <property type="evidence" value="ECO:0007669"/>
    <property type="project" value="InterPro"/>
</dbReference>
<dbReference type="InterPro" id="IPR025943">
    <property type="entry name" value="Sigma_54_int_dom_ATP-bd_2"/>
</dbReference>
<dbReference type="Gene3D" id="1.10.10.60">
    <property type="entry name" value="Homeodomain-like"/>
    <property type="match status" value="1"/>
</dbReference>
<protein>
    <submittedName>
        <fullName evidence="7">Sigma-54-dependent Fis family transcriptional regulator</fullName>
    </submittedName>
</protein>
<keyword evidence="5" id="KW-0804">Transcription</keyword>
<dbReference type="PROSITE" id="PS00676">
    <property type="entry name" value="SIGMA54_INTERACT_2"/>
    <property type="match status" value="1"/>
</dbReference>
<evidence type="ECO:0000259" key="6">
    <source>
        <dbReference type="PROSITE" id="PS50045"/>
    </source>
</evidence>
<accession>A0A7S7NSV6</accession>
<dbReference type="InterPro" id="IPR009057">
    <property type="entry name" value="Homeodomain-like_sf"/>
</dbReference>
<dbReference type="FunFam" id="3.40.50.300:FF:000006">
    <property type="entry name" value="DNA-binding transcriptional regulator NtrC"/>
    <property type="match status" value="1"/>
</dbReference>
<dbReference type="GO" id="GO:0005524">
    <property type="term" value="F:ATP binding"/>
    <property type="evidence" value="ECO:0007669"/>
    <property type="project" value="UniProtKB-KW"/>
</dbReference>
<evidence type="ECO:0000256" key="5">
    <source>
        <dbReference type="ARBA" id="ARBA00023163"/>
    </source>
</evidence>
<dbReference type="CDD" id="cd00009">
    <property type="entry name" value="AAA"/>
    <property type="match status" value="1"/>
</dbReference>
<dbReference type="PROSITE" id="PS00688">
    <property type="entry name" value="SIGMA54_INTERACT_3"/>
    <property type="match status" value="1"/>
</dbReference>
<dbReference type="InterPro" id="IPR002078">
    <property type="entry name" value="Sigma_54_int"/>
</dbReference>
<dbReference type="Gene3D" id="1.10.8.60">
    <property type="match status" value="1"/>
</dbReference>
<dbReference type="GO" id="GO:0006355">
    <property type="term" value="P:regulation of DNA-templated transcription"/>
    <property type="evidence" value="ECO:0007669"/>
    <property type="project" value="InterPro"/>
</dbReference>
<dbReference type="AlphaFoldDB" id="A0A7S7NSV6"/>
<dbReference type="InterPro" id="IPR003593">
    <property type="entry name" value="AAA+_ATPase"/>
</dbReference>
<evidence type="ECO:0000313" key="8">
    <source>
        <dbReference type="Proteomes" id="UP000593892"/>
    </source>
</evidence>
<organism evidence="7 8">
    <name type="scientific">Paludibaculum fermentans</name>
    <dbReference type="NCBI Taxonomy" id="1473598"/>
    <lineage>
        <taxon>Bacteria</taxon>
        <taxon>Pseudomonadati</taxon>
        <taxon>Acidobacteriota</taxon>
        <taxon>Terriglobia</taxon>
        <taxon>Bryobacterales</taxon>
        <taxon>Bryobacteraceae</taxon>
        <taxon>Paludibaculum</taxon>
    </lineage>
</organism>
<dbReference type="InterPro" id="IPR025662">
    <property type="entry name" value="Sigma_54_int_dom_ATP-bd_1"/>
</dbReference>
<dbReference type="Proteomes" id="UP000593892">
    <property type="component" value="Chromosome"/>
</dbReference>
<dbReference type="SUPFAM" id="SSF46689">
    <property type="entry name" value="Homeodomain-like"/>
    <property type="match status" value="1"/>
</dbReference>
<feature type="domain" description="Sigma-54 factor interaction" evidence="6">
    <location>
        <begin position="3"/>
        <end position="227"/>
    </location>
</feature>
<dbReference type="InterPro" id="IPR025944">
    <property type="entry name" value="Sigma_54_int_dom_CS"/>
</dbReference>
<dbReference type="PRINTS" id="PR01590">
    <property type="entry name" value="HTHFIS"/>
</dbReference>
<dbReference type="SMART" id="SM00382">
    <property type="entry name" value="AAA"/>
    <property type="match status" value="1"/>
</dbReference>
<keyword evidence="8" id="KW-1185">Reference proteome</keyword>
<dbReference type="SUPFAM" id="SSF52540">
    <property type="entry name" value="P-loop containing nucleoside triphosphate hydrolases"/>
    <property type="match status" value="1"/>
</dbReference>
<evidence type="ECO:0000256" key="2">
    <source>
        <dbReference type="ARBA" id="ARBA00022840"/>
    </source>
</evidence>
<keyword evidence="2" id="KW-0067">ATP-binding</keyword>
<dbReference type="EMBL" id="CP063849">
    <property type="protein sequence ID" value="QOY89104.1"/>
    <property type="molecule type" value="Genomic_DNA"/>
</dbReference>
<dbReference type="PANTHER" id="PTHR32071">
    <property type="entry name" value="TRANSCRIPTIONAL REGULATORY PROTEIN"/>
    <property type="match status" value="1"/>
</dbReference>
<proteinExistence type="predicted"/>
<dbReference type="Gene3D" id="3.40.50.300">
    <property type="entry name" value="P-loop containing nucleotide triphosphate hydrolases"/>
    <property type="match status" value="1"/>
</dbReference>
<dbReference type="KEGG" id="pfer:IRI77_03855"/>
<reference evidence="7 8" key="1">
    <citation type="submission" date="2020-10" db="EMBL/GenBank/DDBJ databases">
        <title>Complete genome sequence of Paludibaculum fermentans P105T, a facultatively anaerobic acidobacterium capable of dissimilatory Fe(III) reduction.</title>
        <authorList>
            <person name="Dedysh S.N."/>
            <person name="Beletsky A.V."/>
            <person name="Kulichevskaya I.S."/>
            <person name="Mardanov A.V."/>
            <person name="Ravin N.V."/>
        </authorList>
    </citation>
    <scope>NUCLEOTIDE SEQUENCE [LARGE SCALE GENOMIC DNA]</scope>
    <source>
        <strain evidence="7 8">P105</strain>
    </source>
</reference>
<evidence type="ECO:0000256" key="1">
    <source>
        <dbReference type="ARBA" id="ARBA00022741"/>
    </source>
</evidence>
<dbReference type="InterPro" id="IPR058031">
    <property type="entry name" value="AAA_lid_NorR"/>
</dbReference>